<dbReference type="PANTHER" id="PTHR16320">
    <property type="entry name" value="SPHINGOMYELINASE FAMILY MEMBER"/>
    <property type="match status" value="1"/>
</dbReference>
<organism evidence="2 3">
    <name type="scientific">Candidatus Jorgensenbacteria bacterium GW2011_GWC1_48_8</name>
    <dbReference type="NCBI Taxonomy" id="1618666"/>
    <lineage>
        <taxon>Bacteria</taxon>
        <taxon>Candidatus Joergenseniibacteriota</taxon>
    </lineage>
</organism>
<feature type="domain" description="Endonuclease/exonuclease/phosphatase" evidence="1">
    <location>
        <begin position="19"/>
        <end position="264"/>
    </location>
</feature>
<dbReference type="Gene3D" id="3.60.10.10">
    <property type="entry name" value="Endonuclease/exonuclease/phosphatase"/>
    <property type="match status" value="1"/>
</dbReference>
<dbReference type="Pfam" id="PF03372">
    <property type="entry name" value="Exo_endo_phos"/>
    <property type="match status" value="1"/>
</dbReference>
<comment type="caution">
    <text evidence="2">The sequence shown here is derived from an EMBL/GenBank/DDBJ whole genome shotgun (WGS) entry which is preliminary data.</text>
</comment>
<reference evidence="2 3" key="1">
    <citation type="journal article" date="2015" name="Nature">
        <title>rRNA introns, odd ribosomes, and small enigmatic genomes across a large radiation of phyla.</title>
        <authorList>
            <person name="Brown C.T."/>
            <person name="Hug L.A."/>
            <person name="Thomas B.C."/>
            <person name="Sharon I."/>
            <person name="Castelle C.J."/>
            <person name="Singh A."/>
            <person name="Wilkins M.J."/>
            <person name="Williams K.H."/>
            <person name="Banfield J.F."/>
        </authorList>
    </citation>
    <scope>NUCLEOTIDE SEQUENCE [LARGE SCALE GENOMIC DNA]</scope>
</reference>
<accession>A0A0G1UY24</accession>
<protein>
    <recommendedName>
        <fullName evidence="1">Endonuclease/exonuclease/phosphatase domain-containing protein</fullName>
    </recommendedName>
</protein>
<evidence type="ECO:0000259" key="1">
    <source>
        <dbReference type="Pfam" id="PF03372"/>
    </source>
</evidence>
<dbReference type="InterPro" id="IPR038772">
    <property type="entry name" value="Sph/SMPD2-like"/>
</dbReference>
<name>A0A0G1UY24_9BACT</name>
<dbReference type="AlphaFoldDB" id="A0A0G1UY24"/>
<dbReference type="EMBL" id="LCPO01000009">
    <property type="protein sequence ID" value="KKU98976.1"/>
    <property type="molecule type" value="Genomic_DNA"/>
</dbReference>
<sequence>MQIKILSFNIWDIPFWFSVKRHERLHRLGKYLQRIDPDIICLQEAFDVKHRDELHNFLGKKTYGISEGDGGSRRVLLFKRFDLTGGLVTFSKLPIVKSSFVPYRRFVDMMFAEYIGRKGVLETVVQTSQGPLLVMNTHFHTGTLSVDRHVRAKQMKHLFKAADTLKDTPTVIVGDLNDNEITKHKDYTHLLKKSGFRDAAENSKKEETKPTVRLGNRYASKTWFNRSRVSERLDYILIKNLENAGLKITEYKVLEQPKDPISDHDPVTITIE</sequence>
<dbReference type="Proteomes" id="UP000034600">
    <property type="component" value="Unassembled WGS sequence"/>
</dbReference>
<dbReference type="SUPFAM" id="SSF56219">
    <property type="entry name" value="DNase I-like"/>
    <property type="match status" value="1"/>
</dbReference>
<evidence type="ECO:0000313" key="3">
    <source>
        <dbReference type="Proteomes" id="UP000034600"/>
    </source>
</evidence>
<evidence type="ECO:0000313" key="2">
    <source>
        <dbReference type="EMBL" id="KKU98976.1"/>
    </source>
</evidence>
<dbReference type="InterPro" id="IPR036691">
    <property type="entry name" value="Endo/exonu/phosph_ase_sf"/>
</dbReference>
<dbReference type="GO" id="GO:0004767">
    <property type="term" value="F:sphingomyelin phosphodiesterase activity"/>
    <property type="evidence" value="ECO:0007669"/>
    <property type="project" value="InterPro"/>
</dbReference>
<gene>
    <name evidence="2" type="ORF">UY32_C0009G0005</name>
</gene>
<dbReference type="PANTHER" id="PTHR16320:SF23">
    <property type="entry name" value="SPHINGOMYELINASE C 1"/>
    <property type="match status" value="1"/>
</dbReference>
<dbReference type="InterPro" id="IPR005135">
    <property type="entry name" value="Endo/exonuclease/phosphatase"/>
</dbReference>
<proteinExistence type="predicted"/>